<proteinExistence type="predicted"/>
<dbReference type="PANTHER" id="PTHR43798">
    <property type="entry name" value="MONOACYLGLYCEROL LIPASE"/>
    <property type="match status" value="1"/>
</dbReference>
<feature type="domain" description="AB hydrolase-1" evidence="2">
    <location>
        <begin position="72"/>
        <end position="298"/>
    </location>
</feature>
<dbReference type="Gene3D" id="3.40.50.1820">
    <property type="entry name" value="alpha/beta hydrolase"/>
    <property type="match status" value="1"/>
</dbReference>
<dbReference type="EMBL" id="ADVR01000024">
    <property type="protein sequence ID" value="EFO81135.1"/>
    <property type="molecule type" value="Genomic_DNA"/>
</dbReference>
<dbReference type="PRINTS" id="PR00111">
    <property type="entry name" value="ABHYDROLASE"/>
</dbReference>
<accession>E1ICE0</accession>
<keyword evidence="4" id="KW-1185">Reference proteome</keyword>
<dbReference type="GO" id="GO:0016787">
    <property type="term" value="F:hydrolase activity"/>
    <property type="evidence" value="ECO:0007669"/>
    <property type="project" value="UniProtKB-KW"/>
</dbReference>
<dbReference type="Proteomes" id="UP000054010">
    <property type="component" value="Unassembled WGS sequence"/>
</dbReference>
<dbReference type="InterPro" id="IPR050266">
    <property type="entry name" value="AB_hydrolase_sf"/>
</dbReference>
<protein>
    <submittedName>
        <fullName evidence="3">Alpha/beta hydrolase fold-containing protein</fullName>
    </submittedName>
</protein>
<evidence type="ECO:0000259" key="2">
    <source>
        <dbReference type="Pfam" id="PF00561"/>
    </source>
</evidence>
<dbReference type="InterPro" id="IPR000073">
    <property type="entry name" value="AB_hydrolase_1"/>
</dbReference>
<dbReference type="PANTHER" id="PTHR43798:SF33">
    <property type="entry name" value="HYDROLASE, PUTATIVE (AFU_ORTHOLOGUE AFUA_2G14860)-RELATED"/>
    <property type="match status" value="1"/>
</dbReference>
<sequence length="310" mass="33043">MFGVFWRRSRQKTPKKIFGGGEAAPKPPPHQPQHGVWGHATIPQPPAERGDVMPDATVNGITLHYADEGNGPPLLFLHAFPLSGAMWQPQRTALSDQFRLIVPDLRGFGATDVTPGPTTMEQHADDVAALLDHLGLDQVALCGLSMGGYIAMALLRRHPNRVSKLVLANTRANADSLEAQAQREINATIAEAKGASTIADMMIPALVAPHADAHVRSMLRTIIEANPPAGIASALRGLALRPDSLATLQSTTLPTLVIAGTDDAITPLDTARVMHEAIPTSRLVIIPGAGHLSNLERPDDFTAALRSFLS</sequence>
<evidence type="ECO:0000313" key="4">
    <source>
        <dbReference type="Proteomes" id="UP000054010"/>
    </source>
</evidence>
<name>E1ICE0_9CHLR</name>
<comment type="caution">
    <text evidence="3">The sequence shown here is derived from an EMBL/GenBank/DDBJ whole genome shotgun (WGS) entry which is preliminary data.</text>
</comment>
<dbReference type="SUPFAM" id="SSF53474">
    <property type="entry name" value="alpha/beta-Hydrolases"/>
    <property type="match status" value="1"/>
</dbReference>
<reference evidence="3 4" key="1">
    <citation type="journal article" date="2011" name="J. Bacteriol.">
        <title>Draft genome sequence of the anoxygenic filamentous phototrophic bacterium Oscillochloris trichoides subsp. DG-6.</title>
        <authorList>
            <person name="Kuznetsov B.B."/>
            <person name="Ivanovsky R.N."/>
            <person name="Keppen O.I."/>
            <person name="Sukhacheva M.V."/>
            <person name="Bumazhkin B.K."/>
            <person name="Patutina E.O."/>
            <person name="Beletsky A.V."/>
            <person name="Mardanov A.V."/>
            <person name="Baslerov R.V."/>
            <person name="Panteleeva A.N."/>
            <person name="Kolganova T.V."/>
            <person name="Ravin N.V."/>
            <person name="Skryabin K.G."/>
        </authorList>
    </citation>
    <scope>NUCLEOTIDE SEQUENCE [LARGE SCALE GENOMIC DNA]</scope>
    <source>
        <strain evidence="3 4">DG-6</strain>
    </source>
</reference>
<evidence type="ECO:0000256" key="1">
    <source>
        <dbReference type="SAM" id="MobiDB-lite"/>
    </source>
</evidence>
<dbReference type="eggNOG" id="COG0596">
    <property type="taxonomic scope" value="Bacteria"/>
</dbReference>
<dbReference type="InterPro" id="IPR029058">
    <property type="entry name" value="AB_hydrolase_fold"/>
</dbReference>
<organism evidence="3 4">
    <name type="scientific">Oscillochloris trichoides DG-6</name>
    <dbReference type="NCBI Taxonomy" id="765420"/>
    <lineage>
        <taxon>Bacteria</taxon>
        <taxon>Bacillati</taxon>
        <taxon>Chloroflexota</taxon>
        <taxon>Chloroflexia</taxon>
        <taxon>Chloroflexales</taxon>
        <taxon>Chloroflexineae</taxon>
        <taxon>Oscillochloridaceae</taxon>
        <taxon>Oscillochloris</taxon>
    </lineage>
</organism>
<dbReference type="HOGENOM" id="CLU_020336_50_4_0"/>
<gene>
    <name evidence="3" type="ORF">OSCT_0991</name>
</gene>
<keyword evidence="3" id="KW-0378">Hydrolase</keyword>
<dbReference type="STRING" id="765420.OSCT_0991"/>
<dbReference type="GO" id="GO:0016020">
    <property type="term" value="C:membrane"/>
    <property type="evidence" value="ECO:0007669"/>
    <property type="project" value="TreeGrafter"/>
</dbReference>
<dbReference type="AlphaFoldDB" id="E1ICE0"/>
<evidence type="ECO:0000313" key="3">
    <source>
        <dbReference type="EMBL" id="EFO81135.1"/>
    </source>
</evidence>
<dbReference type="Pfam" id="PF00561">
    <property type="entry name" value="Abhydrolase_1"/>
    <property type="match status" value="1"/>
</dbReference>
<feature type="region of interest" description="Disordered" evidence="1">
    <location>
        <begin position="1"/>
        <end position="45"/>
    </location>
</feature>